<keyword evidence="3" id="KW-1185">Reference proteome</keyword>
<protein>
    <submittedName>
        <fullName evidence="2">Uncharacterized protein</fullName>
    </submittedName>
</protein>
<proteinExistence type="predicted"/>
<comment type="caution">
    <text evidence="2">The sequence shown here is derived from an EMBL/GenBank/DDBJ whole genome shotgun (WGS) entry which is preliminary data.</text>
</comment>
<evidence type="ECO:0000256" key="1">
    <source>
        <dbReference type="SAM" id="MobiDB-lite"/>
    </source>
</evidence>
<reference evidence="2 3" key="1">
    <citation type="journal article" date="2011" name="Cell">
        <title>The monarch butterfly genome yields insights into long-distance migration.</title>
        <authorList>
            <person name="Zhan S."/>
            <person name="Merlin C."/>
            <person name="Boore J.L."/>
            <person name="Reppert S.M."/>
        </authorList>
    </citation>
    <scope>NUCLEOTIDE SEQUENCE [LARGE SCALE GENOMIC DNA]</scope>
    <source>
        <strain evidence="2">F-2</strain>
    </source>
</reference>
<evidence type="ECO:0000313" key="3">
    <source>
        <dbReference type="Proteomes" id="UP000007151"/>
    </source>
</evidence>
<name>A0A212EP98_DANPL</name>
<dbReference type="EMBL" id="AGBW02013496">
    <property type="protein sequence ID" value="OWR43325.1"/>
    <property type="molecule type" value="Genomic_DNA"/>
</dbReference>
<feature type="region of interest" description="Disordered" evidence="1">
    <location>
        <begin position="55"/>
        <end position="81"/>
    </location>
</feature>
<evidence type="ECO:0000313" key="2">
    <source>
        <dbReference type="EMBL" id="OWR43325.1"/>
    </source>
</evidence>
<sequence length="81" mass="9337">MDSWGILNVDTAAAAISRDDMTSSFRRKQTMDITMPFHPEKDFHLQMLMLLINSDVEPQIDEPSDEEPTPPPRNKRKKHVS</sequence>
<feature type="compositionally biased region" description="Acidic residues" evidence="1">
    <location>
        <begin position="58"/>
        <end position="68"/>
    </location>
</feature>
<accession>A0A212EP98</accession>
<gene>
    <name evidence="2" type="ORF">KGM_213229</name>
</gene>
<dbReference type="AlphaFoldDB" id="A0A212EP98"/>
<organism evidence="2 3">
    <name type="scientific">Danaus plexippus plexippus</name>
    <dbReference type="NCBI Taxonomy" id="278856"/>
    <lineage>
        <taxon>Eukaryota</taxon>
        <taxon>Metazoa</taxon>
        <taxon>Ecdysozoa</taxon>
        <taxon>Arthropoda</taxon>
        <taxon>Hexapoda</taxon>
        <taxon>Insecta</taxon>
        <taxon>Pterygota</taxon>
        <taxon>Neoptera</taxon>
        <taxon>Endopterygota</taxon>
        <taxon>Lepidoptera</taxon>
        <taxon>Glossata</taxon>
        <taxon>Ditrysia</taxon>
        <taxon>Papilionoidea</taxon>
        <taxon>Nymphalidae</taxon>
        <taxon>Danainae</taxon>
        <taxon>Danaini</taxon>
        <taxon>Danaina</taxon>
        <taxon>Danaus</taxon>
        <taxon>Danaus</taxon>
    </lineage>
</organism>
<dbReference type="KEGG" id="dpl:KGM_213229"/>
<dbReference type="Proteomes" id="UP000007151">
    <property type="component" value="Unassembled WGS sequence"/>
</dbReference>
<dbReference type="InParanoid" id="A0A212EP98"/>